<dbReference type="GeneID" id="54417451"/>
<protein>
    <submittedName>
        <fullName evidence="1 3">Uncharacterized protein</fullName>
    </submittedName>
</protein>
<feature type="non-terminal residue" evidence="1">
    <location>
        <position position="1"/>
    </location>
</feature>
<name>A0A6G1FQF3_9PEZI</name>
<dbReference type="AlphaFoldDB" id="A0A6G1FQF3"/>
<dbReference type="EMBL" id="ML975199">
    <property type="protein sequence ID" value="KAF1807919.1"/>
    <property type="molecule type" value="Genomic_DNA"/>
</dbReference>
<proteinExistence type="predicted"/>
<reference evidence="3" key="3">
    <citation type="submission" date="2025-04" db="UniProtKB">
        <authorList>
            <consortium name="RefSeq"/>
        </authorList>
    </citation>
    <scope>IDENTIFICATION</scope>
    <source>
        <strain evidence="3">CBS 781.70</strain>
    </source>
</reference>
<reference evidence="1 3" key="1">
    <citation type="submission" date="2020-01" db="EMBL/GenBank/DDBJ databases">
        <authorList>
            <consortium name="DOE Joint Genome Institute"/>
            <person name="Haridas S."/>
            <person name="Albert R."/>
            <person name="Binder M."/>
            <person name="Bloem J."/>
            <person name="Labutti K."/>
            <person name="Salamov A."/>
            <person name="Andreopoulos B."/>
            <person name="Baker S.E."/>
            <person name="Barry K."/>
            <person name="Bills G."/>
            <person name="Bluhm B.H."/>
            <person name="Cannon C."/>
            <person name="Castanera R."/>
            <person name="Culley D.E."/>
            <person name="Daum C."/>
            <person name="Ezra D."/>
            <person name="Gonzalez J.B."/>
            <person name="Henrissat B."/>
            <person name="Kuo A."/>
            <person name="Liang C."/>
            <person name="Lipzen A."/>
            <person name="Lutzoni F."/>
            <person name="Magnuson J."/>
            <person name="Mondo S."/>
            <person name="Nolan M."/>
            <person name="Ohm R."/>
            <person name="Pangilinan J."/>
            <person name="Park H.-J."/>
            <person name="Ramirez L."/>
            <person name="Alfaro M."/>
            <person name="Sun H."/>
            <person name="Tritt A."/>
            <person name="Yoshinaga Y."/>
            <person name="Zwiers L.-H."/>
            <person name="Turgeon B.G."/>
            <person name="Goodwin S.B."/>
            <person name="Spatafora J.W."/>
            <person name="Crous P.W."/>
            <person name="Grigoriev I.V."/>
        </authorList>
    </citation>
    <scope>NUCLEOTIDE SEQUENCE</scope>
    <source>
        <strain evidence="1 3">CBS 781.70</strain>
    </source>
</reference>
<gene>
    <name evidence="1 3" type="ORF">P152DRAFT_406515</name>
</gene>
<evidence type="ECO:0000313" key="3">
    <source>
        <dbReference type="RefSeq" id="XP_033529550.1"/>
    </source>
</evidence>
<evidence type="ECO:0000313" key="2">
    <source>
        <dbReference type="Proteomes" id="UP000504638"/>
    </source>
</evidence>
<sequence>FKIEYKPGRLNTIPDALSRRDQDIPKGSDDERIRSRFIQVLKGESIDHLRTNATTTETTPLQQLWDETIPQDEQYQDLLKAATENARQVPAAYKHLKLSMTDLSTADSRLL</sequence>
<organism evidence="1">
    <name type="scientific">Eremomyces bilateralis CBS 781.70</name>
    <dbReference type="NCBI Taxonomy" id="1392243"/>
    <lineage>
        <taxon>Eukaryota</taxon>
        <taxon>Fungi</taxon>
        <taxon>Dikarya</taxon>
        <taxon>Ascomycota</taxon>
        <taxon>Pezizomycotina</taxon>
        <taxon>Dothideomycetes</taxon>
        <taxon>Dothideomycetes incertae sedis</taxon>
        <taxon>Eremomycetales</taxon>
        <taxon>Eremomycetaceae</taxon>
        <taxon>Eremomyces</taxon>
    </lineage>
</organism>
<dbReference type="Proteomes" id="UP000504638">
    <property type="component" value="Unplaced"/>
</dbReference>
<evidence type="ECO:0000313" key="1">
    <source>
        <dbReference type="EMBL" id="KAF1807919.1"/>
    </source>
</evidence>
<dbReference type="OrthoDB" id="5599418at2759"/>
<reference evidence="3" key="2">
    <citation type="submission" date="2020-04" db="EMBL/GenBank/DDBJ databases">
        <authorList>
            <consortium name="NCBI Genome Project"/>
        </authorList>
    </citation>
    <scope>NUCLEOTIDE SEQUENCE</scope>
    <source>
        <strain evidence="3">CBS 781.70</strain>
    </source>
</reference>
<accession>A0A6G1FQF3</accession>
<dbReference type="RefSeq" id="XP_033529550.1">
    <property type="nucleotide sequence ID" value="XM_033676881.1"/>
</dbReference>
<keyword evidence="2" id="KW-1185">Reference proteome</keyword>